<name>A0ABP3XP03_9SPHN</name>
<dbReference type="EMBL" id="BAAAFE010000011">
    <property type="protein sequence ID" value="GAA0867034.1"/>
    <property type="molecule type" value="Genomic_DNA"/>
</dbReference>
<comment type="caution">
    <text evidence="4">The sequence shown here is derived from an EMBL/GenBank/DDBJ whole genome shotgun (WGS) entry which is preliminary data.</text>
</comment>
<dbReference type="InterPro" id="IPR042272">
    <property type="entry name" value="ATP12_ATP_synth-F1-assembly_N"/>
</dbReference>
<gene>
    <name evidence="4" type="ORF">GCM10009115_33340</name>
</gene>
<keyword evidence="2" id="KW-0809">Transit peptide</keyword>
<evidence type="ECO:0000256" key="3">
    <source>
        <dbReference type="ARBA" id="ARBA00023186"/>
    </source>
</evidence>
<dbReference type="PANTHER" id="PTHR21013">
    <property type="entry name" value="ATP SYNTHASE MITOCHONDRIAL F1 COMPLEX ASSEMBLY FACTOR 2/ATP12 PROTEIN, MITOCHONDRIAL PRECURSOR"/>
    <property type="match status" value="1"/>
</dbReference>
<dbReference type="Pfam" id="PF07542">
    <property type="entry name" value="ATP12"/>
    <property type="match status" value="1"/>
</dbReference>
<accession>A0ABP3XP03</accession>
<dbReference type="Proteomes" id="UP001500738">
    <property type="component" value="Unassembled WGS sequence"/>
</dbReference>
<sequence length="229" mass="24975">MKRFWQQAEAVREDGAWGIALDGRPVRTPKRAPLVVESLVLAEAIADEWNAVGETIDPARMPLTGIANAAIDIAGADAAAFAEPIAAYATSDLFCYRDDRDPALQAEQIALWNPLLAWAEQRYGIEFVLAEGVLPIDQPDATIAALRDAVLSHDPFRLAPLTLLVTIGGSLVAGLALIENAYTAAELWEAVSLDELYQERRWGADSEAQSARARREADWHNAARFLSLL</sequence>
<evidence type="ECO:0000313" key="4">
    <source>
        <dbReference type="EMBL" id="GAA0867034.1"/>
    </source>
</evidence>
<dbReference type="InterPro" id="IPR023335">
    <property type="entry name" value="ATP12_ortho_dom_sf"/>
</dbReference>
<proteinExistence type="inferred from homology"/>
<evidence type="ECO:0000256" key="2">
    <source>
        <dbReference type="ARBA" id="ARBA00022946"/>
    </source>
</evidence>
<dbReference type="Gene3D" id="3.30.2180.10">
    <property type="entry name" value="ATP12-like"/>
    <property type="match status" value="1"/>
</dbReference>
<dbReference type="Gene3D" id="1.10.3580.10">
    <property type="entry name" value="ATP12 ATPase"/>
    <property type="match status" value="1"/>
</dbReference>
<evidence type="ECO:0000256" key="1">
    <source>
        <dbReference type="ARBA" id="ARBA00008231"/>
    </source>
</evidence>
<protein>
    <submittedName>
        <fullName evidence="4">ATPase</fullName>
    </submittedName>
</protein>
<evidence type="ECO:0000313" key="5">
    <source>
        <dbReference type="Proteomes" id="UP001500738"/>
    </source>
</evidence>
<dbReference type="RefSeq" id="WP_215353317.1">
    <property type="nucleotide sequence ID" value="NZ_BAAAFE010000011.1"/>
</dbReference>
<keyword evidence="3" id="KW-0143">Chaperone</keyword>
<comment type="similarity">
    <text evidence="1">Belongs to the ATP12 family.</text>
</comment>
<dbReference type="PANTHER" id="PTHR21013:SF10">
    <property type="entry name" value="ATP SYNTHASE MITOCHONDRIAL F1 COMPLEX ASSEMBLY FACTOR 2"/>
    <property type="match status" value="1"/>
</dbReference>
<keyword evidence="5" id="KW-1185">Reference proteome</keyword>
<reference evidence="5" key="1">
    <citation type="journal article" date="2019" name="Int. J. Syst. Evol. Microbiol.">
        <title>The Global Catalogue of Microorganisms (GCM) 10K type strain sequencing project: providing services to taxonomists for standard genome sequencing and annotation.</title>
        <authorList>
            <consortium name="The Broad Institute Genomics Platform"/>
            <consortium name="The Broad Institute Genome Sequencing Center for Infectious Disease"/>
            <person name="Wu L."/>
            <person name="Ma J."/>
        </authorList>
    </citation>
    <scope>NUCLEOTIDE SEQUENCE [LARGE SCALE GENOMIC DNA]</scope>
    <source>
        <strain evidence="5">JCM 15910</strain>
    </source>
</reference>
<organism evidence="4 5">
    <name type="scientific">Sphingopyxis soli</name>
    <dbReference type="NCBI Taxonomy" id="592051"/>
    <lineage>
        <taxon>Bacteria</taxon>
        <taxon>Pseudomonadati</taxon>
        <taxon>Pseudomonadota</taxon>
        <taxon>Alphaproteobacteria</taxon>
        <taxon>Sphingomonadales</taxon>
        <taxon>Sphingomonadaceae</taxon>
        <taxon>Sphingopyxis</taxon>
    </lineage>
</organism>
<dbReference type="SUPFAM" id="SSF160909">
    <property type="entry name" value="ATP12-like"/>
    <property type="match status" value="1"/>
</dbReference>
<dbReference type="InterPro" id="IPR011419">
    <property type="entry name" value="ATP12_ATP_synth-F1-assembly"/>
</dbReference>